<evidence type="ECO:0000259" key="1">
    <source>
        <dbReference type="PROSITE" id="PS51186"/>
    </source>
</evidence>
<dbReference type="PANTHER" id="PTHR43415">
    <property type="entry name" value="SPERMIDINE N(1)-ACETYLTRANSFERASE"/>
    <property type="match status" value="1"/>
</dbReference>
<sequence length="192" mass="21636">MNTFDSLRSWGTNLLRGEQVILRPVQPTDTSVLAAWWNDTGEAILQQDRIAPRPTHHAESLFDSWSSNESPGGFGYAIEDQQENLVGHITAWGLGLPVRIATLGIVIGPEYQDHGYGRDAMTVALRLLFEEMGANKVELRAWEYNARALALYSSLGFVEEGRRRAATLHRSKFYDQVELGMLREEYAARGER</sequence>
<dbReference type="AlphaFoldDB" id="A0A0Q0U7K3"/>
<keyword evidence="2" id="KW-0808">Transferase</keyword>
<dbReference type="Pfam" id="PF13302">
    <property type="entry name" value="Acetyltransf_3"/>
    <property type="match status" value="1"/>
</dbReference>
<dbReference type="STRING" id="1544416.Cocul_02349"/>
<dbReference type="PROSITE" id="PS51186">
    <property type="entry name" value="GNAT"/>
    <property type="match status" value="1"/>
</dbReference>
<dbReference type="SUPFAM" id="SSF55729">
    <property type="entry name" value="Acyl-CoA N-acyltransferases (Nat)"/>
    <property type="match status" value="1"/>
</dbReference>
<dbReference type="GO" id="GO:0016747">
    <property type="term" value="F:acyltransferase activity, transferring groups other than amino-acyl groups"/>
    <property type="evidence" value="ECO:0007669"/>
    <property type="project" value="InterPro"/>
</dbReference>
<dbReference type="Gene3D" id="3.40.630.30">
    <property type="match status" value="1"/>
</dbReference>
<dbReference type="EMBL" id="LKST01000004">
    <property type="protein sequence ID" value="KQB83374.1"/>
    <property type="molecule type" value="Genomic_DNA"/>
</dbReference>
<evidence type="ECO:0000313" key="3">
    <source>
        <dbReference type="Proteomes" id="UP000050517"/>
    </source>
</evidence>
<comment type="caution">
    <text evidence="2">The sequence shown here is derived from an EMBL/GenBank/DDBJ whole genome shotgun (WGS) entry which is preliminary data.</text>
</comment>
<accession>A0A0Q0U7K3</accession>
<protein>
    <submittedName>
        <fullName evidence="2">Acetyltransferase (GNAT) family protein</fullName>
    </submittedName>
</protein>
<dbReference type="RefSeq" id="WP_055123384.1">
    <property type="nucleotide sequence ID" value="NZ_LKST01000004.1"/>
</dbReference>
<dbReference type="PATRIC" id="fig|1544416.3.peg.2354"/>
<dbReference type="InterPro" id="IPR000182">
    <property type="entry name" value="GNAT_dom"/>
</dbReference>
<dbReference type="PANTHER" id="PTHR43415:SF3">
    <property type="entry name" value="GNAT-FAMILY ACETYLTRANSFERASE"/>
    <property type="match status" value="1"/>
</dbReference>
<organism evidence="2 3">
    <name type="scientific">Corynebacterium oculi</name>
    <dbReference type="NCBI Taxonomy" id="1544416"/>
    <lineage>
        <taxon>Bacteria</taxon>
        <taxon>Bacillati</taxon>
        <taxon>Actinomycetota</taxon>
        <taxon>Actinomycetes</taxon>
        <taxon>Mycobacteriales</taxon>
        <taxon>Corynebacteriaceae</taxon>
        <taxon>Corynebacterium</taxon>
    </lineage>
</organism>
<keyword evidence="3" id="KW-1185">Reference proteome</keyword>
<dbReference type="OrthoDB" id="9814648at2"/>
<reference evidence="2 3" key="1">
    <citation type="submission" date="2015-10" db="EMBL/GenBank/DDBJ databases">
        <title>Corynebacteirum lowii and Corynebacterium oculi species nova, derived from human clinical disease and and emended description of Corynebacterium mastiditis.</title>
        <authorList>
            <person name="Bernard K."/>
            <person name="Pacheco A.L."/>
            <person name="Mcdougall C."/>
            <person name="Burtx T."/>
            <person name="Weibe D."/>
            <person name="Tyler S."/>
            <person name="Olson A.B."/>
            <person name="Cnockaert M."/>
            <person name="Eguchi H."/>
            <person name="Kuwahara T."/>
            <person name="Nakayama-Imaohji H."/>
            <person name="Boudewijins M."/>
            <person name="Van Hoecke F."/>
            <person name="Bernier A.-M."/>
            <person name="Vandamme P."/>
        </authorList>
    </citation>
    <scope>NUCLEOTIDE SEQUENCE [LARGE SCALE GENOMIC DNA]</scope>
    <source>
        <strain evidence="2 3">NML 130210</strain>
    </source>
</reference>
<name>A0A0Q0U7K3_9CORY</name>
<gene>
    <name evidence="2" type="ORF">Cocul_02349</name>
</gene>
<evidence type="ECO:0000313" key="2">
    <source>
        <dbReference type="EMBL" id="KQB83374.1"/>
    </source>
</evidence>
<dbReference type="InterPro" id="IPR016181">
    <property type="entry name" value="Acyl_CoA_acyltransferase"/>
</dbReference>
<proteinExistence type="predicted"/>
<dbReference type="CDD" id="cd04301">
    <property type="entry name" value="NAT_SF"/>
    <property type="match status" value="1"/>
</dbReference>
<feature type="domain" description="N-acetyltransferase" evidence="1">
    <location>
        <begin position="20"/>
        <end position="180"/>
    </location>
</feature>
<dbReference type="Proteomes" id="UP000050517">
    <property type="component" value="Unassembled WGS sequence"/>
</dbReference>